<name>Q6RGQ9_STRLA</name>
<sequence>MEGRDALRAAASVAGRAAALKVGAIGSAVLLIFLLIVGIIGMSSGSKALADACGGRGMPGAELPSDLGDGSAQLPGESTRKDQIKNAQIIDETAKERGLSGRATLIALMTALQESTLLNLDHGDLDSIGLFQQRPSSGWGTKAQIMQPKYAATMFFFGGDSGDPPGLTDIRGWETMPLGAAAQAVQRSAYPDYYDRHEGPAREIARLGAIDLNRAGTSTGNPGPGGTPGTQGPRTNRCDTNPGTPGQPGQPFHDGLAGWPANVKNPRSTEGAIAWAKAEAQNGGSEWYRACLAFVARTYGWGASGVSFAIDHYYQMPPEMKHDKDRNPPAGALMYWETGSRAGHVALYLGGGMIASNDIKRPGYIDIVPATDIETKWGATYVGWAPPYFPQGG</sequence>
<geneLocation type="plasmid" evidence="3">
    <name>linear plasmid pSLV45</name>
</geneLocation>
<dbReference type="AlphaFoldDB" id="Q6RGQ9"/>
<organism evidence="3">
    <name type="scientific">Streptomyces lavendulae</name>
    <dbReference type="NCBI Taxonomy" id="1914"/>
    <lineage>
        <taxon>Bacteria</taxon>
        <taxon>Bacillati</taxon>
        <taxon>Actinomycetota</taxon>
        <taxon>Actinomycetes</taxon>
        <taxon>Kitasatosporales</taxon>
        <taxon>Streptomycetaceae</taxon>
        <taxon>Streptomyces</taxon>
    </lineage>
</organism>
<dbReference type="SUPFAM" id="SSF54001">
    <property type="entry name" value="Cysteine proteinases"/>
    <property type="match status" value="1"/>
</dbReference>
<gene>
    <name evidence="3" type="primary">SLV.11</name>
</gene>
<keyword evidence="2" id="KW-1133">Transmembrane helix</keyword>
<evidence type="ECO:0000256" key="2">
    <source>
        <dbReference type="SAM" id="Phobius"/>
    </source>
</evidence>
<dbReference type="InterPro" id="IPR038765">
    <property type="entry name" value="Papain-like_cys_pep_sf"/>
</dbReference>
<evidence type="ECO:0000313" key="3">
    <source>
        <dbReference type="EMBL" id="AAS45794.1"/>
    </source>
</evidence>
<reference evidence="3" key="1">
    <citation type="submission" date="2003-12" db="EMBL/GenBank/DDBJ databases">
        <authorList>
            <person name="Hosted T.J.Jr."/>
            <person name="Horan A.C."/>
            <person name="Wang T."/>
        </authorList>
    </citation>
    <scope>NUCLEOTIDE SEQUENCE</scope>
    <source>
        <strain evidence="3">IMRU3455</strain>
        <plasmid evidence="3">linear plasmid pSLV45</plasmid>
    </source>
</reference>
<evidence type="ECO:0000256" key="1">
    <source>
        <dbReference type="SAM" id="MobiDB-lite"/>
    </source>
</evidence>
<reference evidence="3" key="2">
    <citation type="journal article" date="2004" name="Microbiology">
        <title>Characterization of the Streptomyces lavendulae IMRU 3455 linear plasmid pSLV45.</title>
        <authorList>
            <person name="Hosted T.J."/>
            <person name="Wang T."/>
            <person name="Horan A.C."/>
        </authorList>
    </citation>
    <scope>NUCLEOTIDE SEQUENCE</scope>
    <source>
        <strain evidence="3">IMRU3455</strain>
        <plasmid evidence="3">linear plasmid pSLV45</plasmid>
    </source>
</reference>
<proteinExistence type="predicted"/>
<keyword evidence="3" id="KW-0614">Plasmid</keyword>
<keyword evidence="2" id="KW-0472">Membrane</keyword>
<feature type="transmembrane region" description="Helical" evidence="2">
    <location>
        <begin position="20"/>
        <end position="42"/>
    </location>
</feature>
<accession>Q6RGQ9</accession>
<feature type="region of interest" description="Disordered" evidence="1">
    <location>
        <begin position="213"/>
        <end position="250"/>
    </location>
</feature>
<keyword evidence="2" id="KW-0812">Transmembrane</keyword>
<dbReference type="EMBL" id="AY498874">
    <property type="protein sequence ID" value="AAS45794.1"/>
    <property type="molecule type" value="Genomic_DNA"/>
</dbReference>
<protein>
    <submittedName>
        <fullName evidence="3">SLV.11</fullName>
    </submittedName>
</protein>